<dbReference type="GO" id="GO:0003964">
    <property type="term" value="F:RNA-directed DNA polymerase activity"/>
    <property type="evidence" value="ECO:0007669"/>
    <property type="project" value="UniProtKB-KW"/>
</dbReference>
<dbReference type="PANTHER" id="PTHR35218:SF7">
    <property type="entry name" value="ENDONUCLEASE_EXONUCLEASE_PHOSPHATASE"/>
    <property type="match status" value="1"/>
</dbReference>
<evidence type="ECO:0000259" key="2">
    <source>
        <dbReference type="Pfam" id="PF03372"/>
    </source>
</evidence>
<evidence type="ECO:0000313" key="3">
    <source>
        <dbReference type="EMBL" id="KAF7802526.1"/>
    </source>
</evidence>
<dbReference type="Pfam" id="PF03372">
    <property type="entry name" value="Exo_endo_phos"/>
    <property type="match status" value="1"/>
</dbReference>
<keyword evidence="3" id="KW-0808">Transferase</keyword>
<proteinExistence type="predicted"/>
<dbReference type="Proteomes" id="UP000634136">
    <property type="component" value="Unassembled WGS sequence"/>
</dbReference>
<dbReference type="OrthoDB" id="1435943at2759"/>
<dbReference type="InterPro" id="IPR005135">
    <property type="entry name" value="Endo/exonuclease/phosphatase"/>
</dbReference>
<evidence type="ECO:0000259" key="1">
    <source>
        <dbReference type="Pfam" id="PF00078"/>
    </source>
</evidence>
<dbReference type="InterPro" id="IPR036691">
    <property type="entry name" value="Endo/exonu/phosph_ase_sf"/>
</dbReference>
<dbReference type="EMBL" id="JAAIUW010000013">
    <property type="protein sequence ID" value="KAF7802526.1"/>
    <property type="molecule type" value="Genomic_DNA"/>
</dbReference>
<dbReference type="InterPro" id="IPR000477">
    <property type="entry name" value="RT_dom"/>
</dbReference>
<evidence type="ECO:0000313" key="4">
    <source>
        <dbReference type="Proteomes" id="UP000634136"/>
    </source>
</evidence>
<keyword evidence="3" id="KW-0548">Nucleotidyltransferase</keyword>
<gene>
    <name evidence="3" type="ORF">G2W53_041637</name>
</gene>
<dbReference type="SUPFAM" id="SSF56219">
    <property type="entry name" value="DNase I-like"/>
    <property type="match status" value="1"/>
</dbReference>
<dbReference type="Pfam" id="PF00078">
    <property type="entry name" value="RVT_1"/>
    <property type="match status" value="1"/>
</dbReference>
<name>A0A834SG12_9FABA</name>
<reference evidence="3" key="1">
    <citation type="submission" date="2020-09" db="EMBL/GenBank/DDBJ databases">
        <title>Genome-Enabled Discovery of Anthraquinone Biosynthesis in Senna tora.</title>
        <authorList>
            <person name="Kang S.-H."/>
            <person name="Pandey R.P."/>
            <person name="Lee C.-M."/>
            <person name="Sim J.-S."/>
            <person name="Jeong J.-T."/>
            <person name="Choi B.-S."/>
            <person name="Jung M."/>
            <person name="Ginzburg D."/>
            <person name="Zhao K."/>
            <person name="Won S.Y."/>
            <person name="Oh T.-J."/>
            <person name="Yu Y."/>
            <person name="Kim N.-H."/>
            <person name="Lee O.R."/>
            <person name="Lee T.-H."/>
            <person name="Bashyal P."/>
            <person name="Kim T.-S."/>
            <person name="Lee W.-H."/>
            <person name="Kawkins C."/>
            <person name="Kim C.-K."/>
            <person name="Kim J.S."/>
            <person name="Ahn B.O."/>
            <person name="Rhee S.Y."/>
            <person name="Sohng J.K."/>
        </authorList>
    </citation>
    <scope>NUCLEOTIDE SEQUENCE</scope>
    <source>
        <tissue evidence="3">Leaf</tissue>
    </source>
</reference>
<keyword evidence="3" id="KW-0695">RNA-directed DNA polymerase</keyword>
<sequence length="916" mass="104694">MGCPVTVVRLKQLVHKFNPDFLCLQETICNRVKLDRKLRWSSFDSIVSIDPVGRSGGLCLLWKQPLSFDLINISHNWIHGYLSGPNNSKILFIVVYGPPNLHNRNKLWDFLHSQSNNSIPWLLIGDFNQVLWRSDKLSTCKSCKGAENFQDTLETVGLVELPNKGIHYTWTNNREGEEEVWEKLDRALGNLSCIKHSRRSFKFEAMWYKNPECSQIISSSWALHSQGSQAFKVVQKLKSTARNLSTWNRLNYNNLSVRIRQKEEDLRVVQNLIHDPSSRVRERQIRKDLEHLLDCEQTIWAQRARQLWLAHGDRNTRSLILKKSSKTCVQYFKDIFTDSSNGNRDECRQFIFEAGITKLSAGQRDILNRPFTKLEIETTVFQMDGSKAPGPDREMEFPDHWISILMQCITTPTLRIMVNGEPTEYFSPQCGLRQGDPLSPYLFILGFNVLSCALSNLQEAGIVKGIKVARQAPAVNHLLYADDSIMFFKADLESCHHLFSTVSKFGDISDLTLNQSGLGVKNMSDFNSAMLAKQLWRIIQDPSSLFSLIMTSKYGNPILDGKFKCPSNASQSWKCLYSAKDLILPKLKWAIGSGEDIPINHPFWFQPLNTDLSVNKVKDLIHPSGFWDHQKVKDRYGDQTASQILAIKPSRHNIKDNLFWDGINSSVYSVKDGYKVALNSSGSNLLRRGYHIPGTCAFGCDTPETANHLFKECSVSRAVWFRSCLNLRSSSVPIEFYLCLRNKVLFQKERCNPDQAIHQARQLTWDKINSNLDVRDSIEAPRNIKRPECDIGDNTPNFLAYSFRRNRDRGTVWVVLAKQDHSLALVMYTVGSRKDSPVETILAGVRSFLEWAKAEEVNHISLMLDNGHICRMLSSRRCPDKKCITLFQDILSICNHLSHFHVFYSDISTPPPTLHG</sequence>
<organism evidence="3 4">
    <name type="scientific">Senna tora</name>
    <dbReference type="NCBI Taxonomy" id="362788"/>
    <lineage>
        <taxon>Eukaryota</taxon>
        <taxon>Viridiplantae</taxon>
        <taxon>Streptophyta</taxon>
        <taxon>Embryophyta</taxon>
        <taxon>Tracheophyta</taxon>
        <taxon>Spermatophyta</taxon>
        <taxon>Magnoliopsida</taxon>
        <taxon>eudicotyledons</taxon>
        <taxon>Gunneridae</taxon>
        <taxon>Pentapetalae</taxon>
        <taxon>rosids</taxon>
        <taxon>fabids</taxon>
        <taxon>Fabales</taxon>
        <taxon>Fabaceae</taxon>
        <taxon>Caesalpinioideae</taxon>
        <taxon>Cassia clade</taxon>
        <taxon>Senna</taxon>
    </lineage>
</organism>
<feature type="domain" description="Reverse transcriptase" evidence="1">
    <location>
        <begin position="318"/>
        <end position="515"/>
    </location>
</feature>
<protein>
    <submittedName>
        <fullName evidence="3">Reverse transcriptase</fullName>
    </submittedName>
</protein>
<dbReference type="Gene3D" id="3.60.10.10">
    <property type="entry name" value="Endonuclease/exonuclease/phosphatase"/>
    <property type="match status" value="1"/>
</dbReference>
<dbReference type="PANTHER" id="PTHR35218">
    <property type="entry name" value="RNASE H DOMAIN-CONTAINING PROTEIN"/>
    <property type="match status" value="1"/>
</dbReference>
<keyword evidence="4" id="KW-1185">Reference proteome</keyword>
<dbReference type="AlphaFoldDB" id="A0A834SG12"/>
<comment type="caution">
    <text evidence="3">The sequence shown here is derived from an EMBL/GenBank/DDBJ whole genome shotgun (WGS) entry which is preliminary data.</text>
</comment>
<feature type="domain" description="Endonuclease/exonuclease/phosphatase" evidence="2">
    <location>
        <begin position="9"/>
        <end position="139"/>
    </location>
</feature>
<accession>A0A834SG12</accession>